<dbReference type="RefSeq" id="XP_066074326.1">
    <property type="nucleotide sequence ID" value="XM_066218229.1"/>
</dbReference>
<dbReference type="Gene3D" id="3.40.50.150">
    <property type="entry name" value="Vaccinia Virus protein VP39"/>
    <property type="match status" value="1"/>
</dbReference>
<feature type="compositionally biased region" description="Polar residues" evidence="1">
    <location>
        <begin position="726"/>
        <end position="736"/>
    </location>
</feature>
<feature type="region of interest" description="Disordered" evidence="1">
    <location>
        <begin position="262"/>
        <end position="295"/>
    </location>
</feature>
<evidence type="ECO:0000256" key="1">
    <source>
        <dbReference type="SAM" id="MobiDB-lite"/>
    </source>
</evidence>
<feature type="region of interest" description="Disordered" evidence="1">
    <location>
        <begin position="28"/>
        <end position="66"/>
    </location>
</feature>
<evidence type="ECO:0000313" key="3">
    <source>
        <dbReference type="Proteomes" id="UP001355207"/>
    </source>
</evidence>
<dbReference type="Proteomes" id="UP001355207">
    <property type="component" value="Chromosome 3"/>
</dbReference>
<organism evidence="2 3">
    <name type="scientific">Kwoniella dendrophila CBS 6074</name>
    <dbReference type="NCBI Taxonomy" id="1295534"/>
    <lineage>
        <taxon>Eukaryota</taxon>
        <taxon>Fungi</taxon>
        <taxon>Dikarya</taxon>
        <taxon>Basidiomycota</taxon>
        <taxon>Agaricomycotina</taxon>
        <taxon>Tremellomycetes</taxon>
        <taxon>Tremellales</taxon>
        <taxon>Cryptococcaceae</taxon>
        <taxon>Kwoniella</taxon>
    </lineage>
</organism>
<proteinExistence type="predicted"/>
<feature type="region of interest" description="Disordered" evidence="1">
    <location>
        <begin position="96"/>
        <end position="216"/>
    </location>
</feature>
<dbReference type="GeneID" id="91093125"/>
<name>A0AAX4JRN3_9TREE</name>
<gene>
    <name evidence="2" type="ORF">L201_002453</name>
</gene>
<feature type="region of interest" description="Disordered" evidence="1">
    <location>
        <begin position="706"/>
        <end position="736"/>
    </location>
</feature>
<protein>
    <recommendedName>
        <fullName evidence="4">Methyltransferase type 11 domain-containing protein</fullName>
    </recommendedName>
</protein>
<feature type="region of interest" description="Disordered" evidence="1">
    <location>
        <begin position="360"/>
        <end position="390"/>
    </location>
</feature>
<keyword evidence="3" id="KW-1185">Reference proteome</keyword>
<reference evidence="2 3" key="1">
    <citation type="submission" date="2024-01" db="EMBL/GenBank/DDBJ databases">
        <title>Comparative genomics of Cryptococcus and Kwoniella reveals pathogenesis evolution and contrasting modes of karyotype evolution via chromosome fusion or intercentromeric recombination.</title>
        <authorList>
            <person name="Coelho M.A."/>
            <person name="David-Palma M."/>
            <person name="Shea T."/>
            <person name="Bowers K."/>
            <person name="McGinley-Smith S."/>
            <person name="Mohammad A.W."/>
            <person name="Gnirke A."/>
            <person name="Yurkov A.M."/>
            <person name="Nowrousian M."/>
            <person name="Sun S."/>
            <person name="Cuomo C.A."/>
            <person name="Heitman J."/>
        </authorList>
    </citation>
    <scope>NUCLEOTIDE SEQUENCE [LARGE SCALE GENOMIC DNA]</scope>
    <source>
        <strain evidence="2 3">CBS 6074</strain>
    </source>
</reference>
<evidence type="ECO:0008006" key="4">
    <source>
        <dbReference type="Google" id="ProtNLM"/>
    </source>
</evidence>
<feature type="compositionally biased region" description="Low complexity" evidence="1">
    <location>
        <begin position="37"/>
        <end position="48"/>
    </location>
</feature>
<evidence type="ECO:0000313" key="2">
    <source>
        <dbReference type="EMBL" id="WWC87563.1"/>
    </source>
</evidence>
<dbReference type="EMBL" id="CP144100">
    <property type="protein sequence ID" value="WWC87563.1"/>
    <property type="molecule type" value="Genomic_DNA"/>
</dbReference>
<feature type="compositionally biased region" description="Polar residues" evidence="1">
    <location>
        <begin position="263"/>
        <end position="286"/>
    </location>
</feature>
<dbReference type="InterPro" id="IPR029063">
    <property type="entry name" value="SAM-dependent_MTases_sf"/>
</dbReference>
<sequence length="975" mass="107520">MVSPPSSIGSPELLYSPSSPTLSFMELRDTIPPVPDPKAASAFAPSSPHNRAPSPFSGLGHQRSHSDTANLFRPKVHQQIVSSNLNPLNEMVYSYKNHPPLPHHHPRPASPLGSGSTSQFAVGGSHSHSHVLPHGNPSTRYPPMTATFGQSSFASSSTSSISHFPNHSIAPHSPPYDHAGPSTLRRFASQHRSNASSRQRVPSGSHDKNSRCSPECSAADAPYQLLSTVIGRASVNEFRKTIARPSKRKATNDEDIEMEEEAISTNLIRPNIQTRRSRTRTPTLQGPISPPSNNPLMKPLAFDRKLLQSTPPLPPVDHLRDPPFEGDFFANYHKSGSATSNAILLQGIVPEFEFGLPRSSSAPSVPLLSQRDRGLSDASADPTGSADVLGRQIGGFTQLPTEKPLHRHEPGLPLVTSPQAIPSKLPGNGLAPISSRFSTFGVARRLDSGEKLGSIGQIVGDPTELTSYLGEDLAATLKARLQPEQTEMVKEIKRKEEVLSEAQWSFDVPLSKVLGDTVRNWMNDVEDQEQYQIVEYGCHKETPNTVLAETVKTLALRASGPGRPKKVLSVTHQCNLDFDIRALQANLSTHPQSYRKIKALPSPLILTSFNFSGFAEASLPPNSVDVALCTNELSKLHGTIQPRPLYLFTSQAEEREQRSEKDLSGWLKMRAKEVKPGGILACSFAVRTAPTPENHHNRNLSQAGLDASRNGINEGFTSYPPKASPGNYSTSLPTSPRTSIDEHMNHNINVFSVITPMTEISNSPFVPGPPLPSPPMSNNGKTRRYRPDIWQSMSHALSPAIQRLVSLGEIKTQVAPLLVDVPYWPRTLESLKQTLSKSQNEWEPLIDSSDNFDGEKSEYKKEIPEHEFSPNEYSKEEKREWEESGIKIHRLAHPAWIDYRNGKIDRNGYAKRISMYCRSVYEGHLKKVLREKGRMDISQCETTVQELFKVLVEKCELGALDALEIDIGIIVLKRK</sequence>
<dbReference type="AlphaFoldDB" id="A0AAX4JRN3"/>
<accession>A0AAX4JRN3</accession>
<feature type="compositionally biased region" description="Polar residues" evidence="1">
    <location>
        <begin position="190"/>
        <end position="202"/>
    </location>
</feature>
<feature type="compositionally biased region" description="Low complexity" evidence="1">
    <location>
        <begin position="151"/>
        <end position="162"/>
    </location>
</feature>